<dbReference type="InterPro" id="IPR027417">
    <property type="entry name" value="P-loop_NTPase"/>
</dbReference>
<evidence type="ECO:0000259" key="1">
    <source>
        <dbReference type="Pfam" id="PF13401"/>
    </source>
</evidence>
<dbReference type="PANTHER" id="PTHR34301">
    <property type="entry name" value="DNA-BINDING PROTEIN-RELATED"/>
    <property type="match status" value="1"/>
</dbReference>
<reference evidence="2 3" key="1">
    <citation type="journal article" date="2021" name="Int. J. Syst. Evol. Microbiol.">
        <title>Pseudomonas lactucae sp. nov., a pathogen causing bacterial rot of lettuce in Japan.</title>
        <authorList>
            <person name="Sawada H."/>
            <person name="Fujikawa T."/>
            <person name="Satou M."/>
        </authorList>
    </citation>
    <scope>NUCLEOTIDE SEQUENCE [LARGE SCALE GENOMIC DNA]</scope>
    <source>
        <strain evidence="2 3">MAFF 301381</strain>
    </source>
</reference>
<dbReference type="SUPFAM" id="SSF52540">
    <property type="entry name" value="P-loop containing nucleoside triphosphate hydrolases"/>
    <property type="match status" value="1"/>
</dbReference>
<dbReference type="RefSeq" id="WP_205491628.1">
    <property type="nucleotide sequence ID" value="NZ_JAFHKI010000178.1"/>
</dbReference>
<proteinExistence type="predicted"/>
<accession>A0A9X1C3I6</accession>
<feature type="domain" description="ORC1/DEAH AAA+ ATPase" evidence="1">
    <location>
        <begin position="35"/>
        <end position="192"/>
    </location>
</feature>
<sequence>MSKHSGFVFRRPTLASSIADGLVGAGIQDFTSGLFLAAPRRTGKSTFLREDLIPECQLRGWLAVYVDLWADKDKDPAELIASAIAAALVPYEKGIRKLAKNIGIEKLSFLRTLSWDFSKPQLPVGATLTQALELLHSAAEKPVVLVIDEAQHALSSDSGINAMFALKAARDQLNQGRDEDGSGLHLVFTGSNRDKLAHLVLGKSQPFFGSSITPFPLLGKEFTQAYTAHLNAHLAKTNQFKAADIDAAFELVGRRPEMLRTIIGEVALELGEASNLGQLLHSRAELLRAGVWTEFESAWNALTIPQRAVLQVMVERLHGNEPFAPFTDSTITAVSKALEDMGSDVVPGTQTIQACIDALRDKELVWKSSRGGYALEDKAFGDWLLYKRRTENNLNPL</sequence>
<dbReference type="EMBL" id="JAFHKJ010000020">
    <property type="protein sequence ID" value="MBN2975366.1"/>
    <property type="molecule type" value="Genomic_DNA"/>
</dbReference>
<dbReference type="Proteomes" id="UP001154860">
    <property type="component" value="Unassembled WGS sequence"/>
</dbReference>
<dbReference type="InterPro" id="IPR049945">
    <property type="entry name" value="AAA_22"/>
</dbReference>
<dbReference type="Pfam" id="PF13401">
    <property type="entry name" value="AAA_22"/>
    <property type="match status" value="1"/>
</dbReference>
<evidence type="ECO:0000313" key="2">
    <source>
        <dbReference type="EMBL" id="MBN2975366.1"/>
    </source>
</evidence>
<evidence type="ECO:0000313" key="3">
    <source>
        <dbReference type="Proteomes" id="UP001154860"/>
    </source>
</evidence>
<keyword evidence="3" id="KW-1185">Reference proteome</keyword>
<name>A0A9X1C3I6_9PSED</name>
<dbReference type="PANTHER" id="PTHR34301:SF8">
    <property type="entry name" value="ATPASE DOMAIN-CONTAINING PROTEIN"/>
    <property type="match status" value="1"/>
</dbReference>
<dbReference type="AlphaFoldDB" id="A0A9X1C3I6"/>
<protein>
    <recommendedName>
        <fullName evidence="1">ORC1/DEAH AAA+ ATPase domain-containing protein</fullName>
    </recommendedName>
</protein>
<gene>
    <name evidence="2" type="ORF">JWR99_04955</name>
</gene>
<reference evidence="2 3" key="2">
    <citation type="journal article" date="2023" name="Plant Pathol.">
        <title>Dismantling and reorganizing Pseudomonas marginalis sensu#lato.</title>
        <authorList>
            <person name="Sawada H."/>
            <person name="Fujikawa T."/>
            <person name="Satou M."/>
        </authorList>
    </citation>
    <scope>NUCLEOTIDE SEQUENCE [LARGE SCALE GENOMIC DNA]</scope>
    <source>
        <strain evidence="2 3">MAFF 301381</strain>
    </source>
</reference>
<dbReference type="Gene3D" id="3.40.50.300">
    <property type="entry name" value="P-loop containing nucleotide triphosphate hydrolases"/>
    <property type="match status" value="1"/>
</dbReference>
<dbReference type="GO" id="GO:0016887">
    <property type="term" value="F:ATP hydrolysis activity"/>
    <property type="evidence" value="ECO:0007669"/>
    <property type="project" value="InterPro"/>
</dbReference>
<comment type="caution">
    <text evidence="2">The sequence shown here is derived from an EMBL/GenBank/DDBJ whole genome shotgun (WGS) entry which is preliminary data.</text>
</comment>
<organism evidence="2 3">
    <name type="scientific">Pseudomonas lactucae</name>
    <dbReference type="NCBI Taxonomy" id="2813360"/>
    <lineage>
        <taxon>Bacteria</taxon>
        <taxon>Pseudomonadati</taxon>
        <taxon>Pseudomonadota</taxon>
        <taxon>Gammaproteobacteria</taxon>
        <taxon>Pseudomonadales</taxon>
        <taxon>Pseudomonadaceae</taxon>
        <taxon>Pseudomonas</taxon>
    </lineage>
</organism>